<dbReference type="AlphaFoldDB" id="A0A7M7IYC9"/>
<keyword evidence="1" id="KW-0732">Signal</keyword>
<dbReference type="Proteomes" id="UP000002358">
    <property type="component" value="Chromosome 1"/>
</dbReference>
<organism evidence="2 3">
    <name type="scientific">Nasonia vitripennis</name>
    <name type="common">Parasitic wasp</name>
    <dbReference type="NCBI Taxonomy" id="7425"/>
    <lineage>
        <taxon>Eukaryota</taxon>
        <taxon>Metazoa</taxon>
        <taxon>Ecdysozoa</taxon>
        <taxon>Arthropoda</taxon>
        <taxon>Hexapoda</taxon>
        <taxon>Insecta</taxon>
        <taxon>Pterygota</taxon>
        <taxon>Neoptera</taxon>
        <taxon>Endopterygota</taxon>
        <taxon>Hymenoptera</taxon>
        <taxon>Apocrita</taxon>
        <taxon>Proctotrupomorpha</taxon>
        <taxon>Chalcidoidea</taxon>
        <taxon>Pteromalidae</taxon>
        <taxon>Pteromalinae</taxon>
        <taxon>Nasonia</taxon>
    </lineage>
</organism>
<evidence type="ECO:0000256" key="1">
    <source>
        <dbReference type="SAM" id="SignalP"/>
    </source>
</evidence>
<keyword evidence="3" id="KW-1185">Reference proteome</keyword>
<dbReference type="RefSeq" id="XP_016845911.1">
    <property type="nucleotide sequence ID" value="XM_016990422.3"/>
</dbReference>
<protein>
    <submittedName>
        <fullName evidence="2">Uncharacterized protein</fullName>
    </submittedName>
</protein>
<evidence type="ECO:0000313" key="3">
    <source>
        <dbReference type="Proteomes" id="UP000002358"/>
    </source>
</evidence>
<accession>A0A7M7IYC9</accession>
<evidence type="ECO:0000313" key="2">
    <source>
        <dbReference type="EnsemblMetazoa" id="XP_016845911"/>
    </source>
</evidence>
<proteinExistence type="predicted"/>
<reference evidence="2" key="1">
    <citation type="submission" date="2021-01" db="UniProtKB">
        <authorList>
            <consortium name="EnsemblMetazoa"/>
        </authorList>
    </citation>
    <scope>IDENTIFICATION</scope>
</reference>
<dbReference type="GeneID" id="107982231"/>
<dbReference type="EnsemblMetazoa" id="XM_016990422">
    <property type="protein sequence ID" value="XP_016845911"/>
    <property type="gene ID" value="LOC107982231"/>
</dbReference>
<sequence>MIALAAATLLHIMKLFIAHKKDAVVSNQNNTGICFCGDDRIIHLISIISKIEVFILG</sequence>
<feature type="chain" id="PRO_5029545664" evidence="1">
    <location>
        <begin position="19"/>
        <end position="57"/>
    </location>
</feature>
<feature type="signal peptide" evidence="1">
    <location>
        <begin position="1"/>
        <end position="18"/>
    </location>
</feature>
<name>A0A7M7IYC9_NASVI</name>